<feature type="region of interest" description="Disordered" evidence="1">
    <location>
        <begin position="444"/>
        <end position="469"/>
    </location>
</feature>
<feature type="domain" description="GLTSCR protein conserved" evidence="2">
    <location>
        <begin position="93"/>
        <end position="204"/>
    </location>
</feature>
<feature type="compositionally biased region" description="Pro residues" evidence="1">
    <location>
        <begin position="23"/>
        <end position="33"/>
    </location>
</feature>
<protein>
    <recommendedName>
        <fullName evidence="2">GLTSCR protein conserved domain-containing protein</fullName>
    </recommendedName>
</protein>
<reference evidence="3" key="1">
    <citation type="submission" date="2019-10" db="EMBL/GenBank/DDBJ databases">
        <authorList>
            <consortium name="DOE Joint Genome Institute"/>
            <person name="Kuo A."/>
            <person name="Miyauchi S."/>
            <person name="Kiss E."/>
            <person name="Drula E."/>
            <person name="Kohler A."/>
            <person name="Sanchez-Garcia M."/>
            <person name="Andreopoulos B."/>
            <person name="Barry K.W."/>
            <person name="Bonito G."/>
            <person name="Buee M."/>
            <person name="Carver A."/>
            <person name="Chen C."/>
            <person name="Cichocki N."/>
            <person name="Clum A."/>
            <person name="Culley D."/>
            <person name="Crous P.W."/>
            <person name="Fauchery L."/>
            <person name="Girlanda M."/>
            <person name="Hayes R."/>
            <person name="Keri Z."/>
            <person name="LaButti K."/>
            <person name="Lipzen A."/>
            <person name="Lombard V."/>
            <person name="Magnuson J."/>
            <person name="Maillard F."/>
            <person name="Morin E."/>
            <person name="Murat C."/>
            <person name="Nolan M."/>
            <person name="Ohm R."/>
            <person name="Pangilinan J."/>
            <person name="Pereira M."/>
            <person name="Perotto S."/>
            <person name="Peter M."/>
            <person name="Riley R."/>
            <person name="Sitrit Y."/>
            <person name="Stielow B."/>
            <person name="Szollosi G."/>
            <person name="Zifcakova L."/>
            <person name="Stursova M."/>
            <person name="Spatafora J.W."/>
            <person name="Tedersoo L."/>
            <person name="Vaario L.-M."/>
            <person name="Yamada A."/>
            <person name="Yan M."/>
            <person name="Wang P."/>
            <person name="Xu J."/>
            <person name="Bruns T."/>
            <person name="Baldrian P."/>
            <person name="Vilgalys R."/>
            <person name="Henrissat B."/>
            <person name="Grigoriev I.V."/>
            <person name="Hibbett D."/>
            <person name="Nagy L.G."/>
            <person name="Martin F.M."/>
        </authorList>
    </citation>
    <scope>NUCLEOTIDE SEQUENCE</scope>
    <source>
        <strain evidence="3">Prilba</strain>
    </source>
</reference>
<dbReference type="Proteomes" id="UP000759537">
    <property type="component" value="Unassembled WGS sequence"/>
</dbReference>
<evidence type="ECO:0000259" key="2">
    <source>
        <dbReference type="Pfam" id="PF15249"/>
    </source>
</evidence>
<accession>A0A9P5TBG9</accession>
<dbReference type="InterPro" id="IPR015671">
    <property type="entry name" value="GSCR1_dom"/>
</dbReference>
<feature type="compositionally biased region" description="Low complexity" evidence="1">
    <location>
        <begin position="444"/>
        <end position="453"/>
    </location>
</feature>
<dbReference type="EMBL" id="WHVB01000005">
    <property type="protein sequence ID" value="KAF8482799.1"/>
    <property type="molecule type" value="Genomic_DNA"/>
</dbReference>
<sequence length="469" mass="49976">MSTTPLLSLPHPPSPSTPQSHDPSPPSPTPAPTPTALSLPSASTSGPIDIIPPILPSPTNSHRRRPPMVPLTPDEEAAAARVSARVASRLTADHISALFPDADSPFRDIEDVVDRLLPYHVFQHPREDLLKAGKGKRKATEAEILRSEVAETKFALECFKRRQKLEERFRRARTKSGKRTASDDQAYYLERQVLDCERAEHSALSTDLRNAKSELERVTRLQRVAALPQRTNYYPSTPPIYAHHYRTYHYPYAQTYGAPAGSAAATQGYPYSVPLNSTITQYVPPALTTNISATKPLSAATASTAGPASIPMTTSPLTPASDTSIPVPTPSASGTSSAIPVQLPVASLPTLHALGIVPVPPQSLSTNTPTPPAVLRGTSANGAMLHLEINLSLLQAAQMSGLALVLNSIMRNSSTTGAGEVPAHAPVGAPYIYPYTTAQLSATTTATTSPTNTEPNKVTTQLQGQEGKT</sequence>
<evidence type="ECO:0000313" key="4">
    <source>
        <dbReference type="Proteomes" id="UP000759537"/>
    </source>
</evidence>
<feature type="region of interest" description="Disordered" evidence="1">
    <location>
        <begin position="1"/>
        <end position="70"/>
    </location>
</feature>
<comment type="caution">
    <text evidence="3">The sequence shown here is derived from an EMBL/GenBank/DDBJ whole genome shotgun (WGS) entry which is preliminary data.</text>
</comment>
<keyword evidence="4" id="KW-1185">Reference proteome</keyword>
<reference evidence="3" key="2">
    <citation type="journal article" date="2020" name="Nat. Commun.">
        <title>Large-scale genome sequencing of mycorrhizal fungi provides insights into the early evolution of symbiotic traits.</title>
        <authorList>
            <person name="Miyauchi S."/>
            <person name="Kiss E."/>
            <person name="Kuo A."/>
            <person name="Drula E."/>
            <person name="Kohler A."/>
            <person name="Sanchez-Garcia M."/>
            <person name="Morin E."/>
            <person name="Andreopoulos B."/>
            <person name="Barry K.W."/>
            <person name="Bonito G."/>
            <person name="Buee M."/>
            <person name="Carver A."/>
            <person name="Chen C."/>
            <person name="Cichocki N."/>
            <person name="Clum A."/>
            <person name="Culley D."/>
            <person name="Crous P.W."/>
            <person name="Fauchery L."/>
            <person name="Girlanda M."/>
            <person name="Hayes R.D."/>
            <person name="Keri Z."/>
            <person name="LaButti K."/>
            <person name="Lipzen A."/>
            <person name="Lombard V."/>
            <person name="Magnuson J."/>
            <person name="Maillard F."/>
            <person name="Murat C."/>
            <person name="Nolan M."/>
            <person name="Ohm R.A."/>
            <person name="Pangilinan J."/>
            <person name="Pereira M.F."/>
            <person name="Perotto S."/>
            <person name="Peter M."/>
            <person name="Pfister S."/>
            <person name="Riley R."/>
            <person name="Sitrit Y."/>
            <person name="Stielow J.B."/>
            <person name="Szollosi G."/>
            <person name="Zifcakova L."/>
            <person name="Stursova M."/>
            <person name="Spatafora J.W."/>
            <person name="Tedersoo L."/>
            <person name="Vaario L.M."/>
            <person name="Yamada A."/>
            <person name="Yan M."/>
            <person name="Wang P."/>
            <person name="Xu J."/>
            <person name="Bruns T."/>
            <person name="Baldrian P."/>
            <person name="Vilgalys R."/>
            <person name="Dunand C."/>
            <person name="Henrissat B."/>
            <person name="Grigoriev I.V."/>
            <person name="Hibbett D."/>
            <person name="Nagy L.G."/>
            <person name="Martin F.M."/>
        </authorList>
    </citation>
    <scope>NUCLEOTIDE SEQUENCE</scope>
    <source>
        <strain evidence="3">Prilba</strain>
    </source>
</reference>
<gene>
    <name evidence="3" type="ORF">DFH94DRAFT_729768</name>
</gene>
<organism evidence="3 4">
    <name type="scientific">Russula ochroleuca</name>
    <dbReference type="NCBI Taxonomy" id="152965"/>
    <lineage>
        <taxon>Eukaryota</taxon>
        <taxon>Fungi</taxon>
        <taxon>Dikarya</taxon>
        <taxon>Basidiomycota</taxon>
        <taxon>Agaricomycotina</taxon>
        <taxon>Agaricomycetes</taxon>
        <taxon>Russulales</taxon>
        <taxon>Russulaceae</taxon>
        <taxon>Russula</taxon>
    </lineage>
</organism>
<name>A0A9P5TBG9_9AGAM</name>
<evidence type="ECO:0000313" key="3">
    <source>
        <dbReference type="EMBL" id="KAF8482799.1"/>
    </source>
</evidence>
<feature type="compositionally biased region" description="Low complexity" evidence="1">
    <location>
        <begin position="34"/>
        <end position="52"/>
    </location>
</feature>
<feature type="region of interest" description="Disordered" evidence="1">
    <location>
        <begin position="303"/>
        <end position="333"/>
    </location>
</feature>
<feature type="compositionally biased region" description="Polar residues" evidence="1">
    <location>
        <begin position="311"/>
        <end position="333"/>
    </location>
</feature>
<dbReference type="Pfam" id="PF15249">
    <property type="entry name" value="GLTSCR1"/>
    <property type="match status" value="1"/>
</dbReference>
<evidence type="ECO:0000256" key="1">
    <source>
        <dbReference type="SAM" id="MobiDB-lite"/>
    </source>
</evidence>
<feature type="compositionally biased region" description="Polar residues" evidence="1">
    <location>
        <begin position="454"/>
        <end position="469"/>
    </location>
</feature>
<dbReference type="AlphaFoldDB" id="A0A9P5TBG9"/>
<proteinExistence type="predicted"/>
<dbReference type="OrthoDB" id="2556847at2759"/>